<feature type="domain" description="Methyltransferase type 12" evidence="1">
    <location>
        <begin position="80"/>
        <end position="183"/>
    </location>
</feature>
<protein>
    <submittedName>
        <fullName evidence="2">SAM-dependent methyltransferase</fullName>
    </submittedName>
</protein>
<accession>A0A7W6H2N5</accession>
<reference evidence="2 3" key="1">
    <citation type="submission" date="2020-08" db="EMBL/GenBank/DDBJ databases">
        <title>Genomic Encyclopedia of Type Strains, Phase IV (KMG-IV): sequencing the most valuable type-strain genomes for metagenomic binning, comparative biology and taxonomic classification.</title>
        <authorList>
            <person name="Goeker M."/>
        </authorList>
    </citation>
    <scope>NUCLEOTIDE SEQUENCE [LARGE SCALE GENOMIC DNA]</scope>
    <source>
        <strain evidence="2 3">DSM 102238</strain>
    </source>
</reference>
<dbReference type="Gene3D" id="3.40.50.150">
    <property type="entry name" value="Vaccinia Virus protein VP39"/>
    <property type="match status" value="1"/>
</dbReference>
<sequence length="255" mass="29156">MINPMRRCKKFVIWGCRLTLRSCTFSESHLSLNPYDDDFSKRLAAPDGHRNIIGGLWDEMGSLQRDYLVDQGLRPNDRLIDIGCGSLRAGVALVPYLDPGHYYGVDYLGALLEEGYEKEIRPLGLVNRLPRENLAEERAFLLPFDGVVFDVALAQSVFTHLPINHLRLCLTRLRPCMKAGGRFFCTFFMAEDEVDASAGIRQPPHGEVETFSFCDPFHVWERDIRFAMEGLAWRLDGIRDWNHPRGQQMAHFVAI</sequence>
<evidence type="ECO:0000313" key="2">
    <source>
        <dbReference type="EMBL" id="MBB3996845.1"/>
    </source>
</evidence>
<dbReference type="RefSeq" id="WP_183197813.1">
    <property type="nucleotide sequence ID" value="NZ_JACIEK010000001.1"/>
</dbReference>
<dbReference type="Pfam" id="PF08242">
    <property type="entry name" value="Methyltransf_12"/>
    <property type="match status" value="1"/>
</dbReference>
<dbReference type="PANTHER" id="PTHR37886">
    <property type="entry name" value="S-ADENOSYL-L-METHIONINE-DEPENDENT METHYLTRANSFERASES SUPERFAMILY PROTEIN"/>
    <property type="match status" value="1"/>
</dbReference>
<dbReference type="InterPro" id="IPR013217">
    <property type="entry name" value="Methyltransf_12"/>
</dbReference>
<dbReference type="AlphaFoldDB" id="A0A7W6H2N5"/>
<dbReference type="PANTHER" id="PTHR37886:SF1">
    <property type="entry name" value="S-ADENOSYL-L-METHIONINE-DEPENDENT METHYLTRANSFERASES SUPERFAMILY PROTEIN"/>
    <property type="match status" value="1"/>
</dbReference>
<keyword evidence="3" id="KW-1185">Reference proteome</keyword>
<dbReference type="GO" id="GO:0032259">
    <property type="term" value="P:methylation"/>
    <property type="evidence" value="ECO:0007669"/>
    <property type="project" value="UniProtKB-KW"/>
</dbReference>
<name>A0A7W6H2N5_9HYPH</name>
<dbReference type="Proteomes" id="UP000542776">
    <property type="component" value="Unassembled WGS sequence"/>
</dbReference>
<gene>
    <name evidence="2" type="ORF">GGR04_000666</name>
</gene>
<organism evidence="2 3">
    <name type="scientific">Aureimonas pseudogalii</name>
    <dbReference type="NCBI Taxonomy" id="1744844"/>
    <lineage>
        <taxon>Bacteria</taxon>
        <taxon>Pseudomonadati</taxon>
        <taxon>Pseudomonadota</taxon>
        <taxon>Alphaproteobacteria</taxon>
        <taxon>Hyphomicrobiales</taxon>
        <taxon>Aurantimonadaceae</taxon>
        <taxon>Aureimonas</taxon>
    </lineage>
</organism>
<comment type="caution">
    <text evidence="2">The sequence shown here is derived from an EMBL/GenBank/DDBJ whole genome shotgun (WGS) entry which is preliminary data.</text>
</comment>
<dbReference type="EMBL" id="JACIEK010000001">
    <property type="protein sequence ID" value="MBB3996845.1"/>
    <property type="molecule type" value="Genomic_DNA"/>
</dbReference>
<keyword evidence="2" id="KW-0489">Methyltransferase</keyword>
<evidence type="ECO:0000259" key="1">
    <source>
        <dbReference type="Pfam" id="PF08242"/>
    </source>
</evidence>
<keyword evidence="2" id="KW-0808">Transferase</keyword>
<dbReference type="SUPFAM" id="SSF53335">
    <property type="entry name" value="S-adenosyl-L-methionine-dependent methyltransferases"/>
    <property type="match status" value="1"/>
</dbReference>
<dbReference type="GO" id="GO:0008168">
    <property type="term" value="F:methyltransferase activity"/>
    <property type="evidence" value="ECO:0007669"/>
    <property type="project" value="UniProtKB-KW"/>
</dbReference>
<proteinExistence type="predicted"/>
<dbReference type="CDD" id="cd02440">
    <property type="entry name" value="AdoMet_MTases"/>
    <property type="match status" value="1"/>
</dbReference>
<evidence type="ECO:0000313" key="3">
    <source>
        <dbReference type="Proteomes" id="UP000542776"/>
    </source>
</evidence>
<dbReference type="InterPro" id="IPR029063">
    <property type="entry name" value="SAM-dependent_MTases_sf"/>
</dbReference>